<proteinExistence type="predicted"/>
<feature type="compositionally biased region" description="Acidic residues" evidence="1">
    <location>
        <begin position="347"/>
        <end position="358"/>
    </location>
</feature>
<feature type="domain" description="STIM1/2 Orai1-activating region" evidence="2">
    <location>
        <begin position="19"/>
        <end position="91"/>
    </location>
</feature>
<accession>A0A7K4VPR8</accession>
<feature type="non-terminal residue" evidence="3">
    <location>
        <position position="1"/>
    </location>
</feature>
<gene>
    <name evidence="3" type="primary">Stim1</name>
    <name evidence="3" type="ORF">EMBFUC_R03908</name>
</gene>
<sequence length="376" mass="40252">QVRMALKNAEKELESHCSWAAPEALQKWLQLTHEVEVQYYNIKKQNAEKQLLVAKEGAEKIKKKRNTLFGTFHVAHSSSLDDVDHKILTANGSPACPLPAGDAPVASTGRSDAQSKAAFPCGFALLCVQALPQQSSHHGLGWAGLFRSLTLCRRSSAGRALPSLSPCVVAAPALPSTVRQRLVEPQHGHGSQRDLTRCDSDSSIPHLSDHQRIPSSAPKLLAARPTLLTRSMEEAVPGPPGPGAPTPNGGSRHGETSALAALQERLPESPMPMKKMMTVNHGMEKSSSLGEISHHPTGGKPSHSDSSRSHSPSSTDPDTPSPISDCRPSGARNTRIPQLAAKKSPGDEDSSLTGDEVDLGQSKKKFPLKIFKKPKK</sequence>
<dbReference type="PANTHER" id="PTHR15136:SF9">
    <property type="entry name" value="STROMAL INTERACTION MOLECULE 1"/>
    <property type="match status" value="1"/>
</dbReference>
<dbReference type="InterPro" id="IPR032393">
    <property type="entry name" value="SOAR_STIM1/2"/>
</dbReference>
<dbReference type="GO" id="GO:0005886">
    <property type="term" value="C:plasma membrane"/>
    <property type="evidence" value="ECO:0007669"/>
    <property type="project" value="TreeGrafter"/>
</dbReference>
<evidence type="ECO:0000259" key="2">
    <source>
        <dbReference type="Pfam" id="PF16533"/>
    </source>
</evidence>
<feature type="compositionally biased region" description="Low complexity" evidence="1">
    <location>
        <begin position="309"/>
        <end position="325"/>
    </location>
</feature>
<evidence type="ECO:0000256" key="1">
    <source>
        <dbReference type="SAM" id="MobiDB-lite"/>
    </source>
</evidence>
<dbReference type="GO" id="GO:0005509">
    <property type="term" value="F:calcium ion binding"/>
    <property type="evidence" value="ECO:0007669"/>
    <property type="project" value="TreeGrafter"/>
</dbReference>
<feature type="region of interest" description="Disordered" evidence="1">
    <location>
        <begin position="282"/>
        <end position="376"/>
    </location>
</feature>
<protein>
    <submittedName>
        <fullName evidence="3">STIM1 protein</fullName>
    </submittedName>
</protein>
<keyword evidence="4" id="KW-1185">Reference proteome</keyword>
<dbReference type="EMBL" id="VYZJ01001897">
    <property type="protein sequence ID" value="NWR24452.1"/>
    <property type="molecule type" value="Genomic_DNA"/>
</dbReference>
<evidence type="ECO:0000313" key="3">
    <source>
        <dbReference type="EMBL" id="NWR24452.1"/>
    </source>
</evidence>
<feature type="region of interest" description="Disordered" evidence="1">
    <location>
        <begin position="181"/>
        <end position="219"/>
    </location>
</feature>
<evidence type="ECO:0000313" key="4">
    <source>
        <dbReference type="Proteomes" id="UP000580681"/>
    </source>
</evidence>
<dbReference type="PANTHER" id="PTHR15136">
    <property type="entry name" value="STROMAL INTERACTION MOLECULE HOMOLOG"/>
    <property type="match status" value="1"/>
</dbReference>
<name>A0A7K4VPR8_9EMBE</name>
<feature type="compositionally biased region" description="Basic residues" evidence="1">
    <location>
        <begin position="362"/>
        <end position="376"/>
    </location>
</feature>
<dbReference type="GO" id="GO:0006874">
    <property type="term" value="P:intracellular calcium ion homeostasis"/>
    <property type="evidence" value="ECO:0007669"/>
    <property type="project" value="TreeGrafter"/>
</dbReference>
<dbReference type="AlphaFoldDB" id="A0A7K4VPR8"/>
<organism evidence="3 4">
    <name type="scientific">Emberiza fucata</name>
    <dbReference type="NCBI Taxonomy" id="337179"/>
    <lineage>
        <taxon>Eukaryota</taxon>
        <taxon>Metazoa</taxon>
        <taxon>Chordata</taxon>
        <taxon>Craniata</taxon>
        <taxon>Vertebrata</taxon>
        <taxon>Euteleostomi</taxon>
        <taxon>Archelosauria</taxon>
        <taxon>Archosauria</taxon>
        <taxon>Dinosauria</taxon>
        <taxon>Saurischia</taxon>
        <taxon>Theropoda</taxon>
        <taxon>Coelurosauria</taxon>
        <taxon>Aves</taxon>
        <taxon>Neognathae</taxon>
        <taxon>Neoaves</taxon>
        <taxon>Telluraves</taxon>
        <taxon>Australaves</taxon>
        <taxon>Passeriformes</taxon>
        <taxon>Passeroidea</taxon>
        <taxon>Fringillidae</taxon>
        <taxon>Emberizinae</taxon>
        <taxon>Emberizini</taxon>
        <taxon>Emberiza</taxon>
    </lineage>
</organism>
<feature type="non-terminal residue" evidence="3">
    <location>
        <position position="376"/>
    </location>
</feature>
<dbReference type="GO" id="GO:0005783">
    <property type="term" value="C:endoplasmic reticulum"/>
    <property type="evidence" value="ECO:0007669"/>
    <property type="project" value="TreeGrafter"/>
</dbReference>
<dbReference type="Proteomes" id="UP000580681">
    <property type="component" value="Unassembled WGS sequence"/>
</dbReference>
<dbReference type="GO" id="GO:0005246">
    <property type="term" value="F:calcium channel regulator activity"/>
    <property type="evidence" value="ECO:0007669"/>
    <property type="project" value="InterPro"/>
</dbReference>
<dbReference type="CDD" id="cd11722">
    <property type="entry name" value="SOAR"/>
    <property type="match status" value="1"/>
</dbReference>
<reference evidence="3 4" key="1">
    <citation type="submission" date="2019-09" db="EMBL/GenBank/DDBJ databases">
        <title>Bird 10,000 Genomes (B10K) Project - Family phase.</title>
        <authorList>
            <person name="Zhang G."/>
        </authorList>
    </citation>
    <scope>NUCLEOTIDE SEQUENCE [LARGE SCALE GENOMIC DNA]</scope>
    <source>
        <strain evidence="3">B10K-DU-015-11</strain>
        <tissue evidence="3">Mixed tissue sample</tissue>
    </source>
</reference>
<dbReference type="Pfam" id="PF16533">
    <property type="entry name" value="SOAR"/>
    <property type="match status" value="1"/>
</dbReference>
<dbReference type="Gene3D" id="1.10.287.3550">
    <property type="match status" value="1"/>
</dbReference>
<dbReference type="GO" id="GO:0002115">
    <property type="term" value="P:store-operated calcium entry"/>
    <property type="evidence" value="ECO:0007669"/>
    <property type="project" value="TreeGrafter"/>
</dbReference>
<comment type="caution">
    <text evidence="3">The sequence shown here is derived from an EMBL/GenBank/DDBJ whole genome shotgun (WGS) entry which is preliminary data.</text>
</comment>
<feature type="compositionally biased region" description="Basic and acidic residues" evidence="1">
    <location>
        <begin position="181"/>
        <end position="200"/>
    </location>
</feature>
<feature type="region of interest" description="Disordered" evidence="1">
    <location>
        <begin position="232"/>
        <end position="256"/>
    </location>
</feature>
<dbReference type="InterPro" id="IPR037608">
    <property type="entry name" value="STIM1/2"/>
</dbReference>